<dbReference type="EC" id="2.6.1.42" evidence="6"/>
<dbReference type="EMBL" id="SJPH01000007">
    <property type="protein sequence ID" value="TWT42466.1"/>
    <property type="molecule type" value="Genomic_DNA"/>
</dbReference>
<dbReference type="PANTHER" id="PTHR42743:SF11">
    <property type="entry name" value="AMINODEOXYCHORISMATE LYASE"/>
    <property type="match status" value="1"/>
</dbReference>
<organism evidence="11 12">
    <name type="scientific">Botrimarina hoheduenensis</name>
    <dbReference type="NCBI Taxonomy" id="2528000"/>
    <lineage>
        <taxon>Bacteria</taxon>
        <taxon>Pseudomonadati</taxon>
        <taxon>Planctomycetota</taxon>
        <taxon>Planctomycetia</taxon>
        <taxon>Pirellulales</taxon>
        <taxon>Lacipirellulaceae</taxon>
        <taxon>Botrimarina</taxon>
    </lineage>
</organism>
<dbReference type="Proteomes" id="UP000318995">
    <property type="component" value="Unassembled WGS sequence"/>
</dbReference>
<evidence type="ECO:0000256" key="5">
    <source>
        <dbReference type="ARBA" id="ARBA00009320"/>
    </source>
</evidence>
<dbReference type="Gene3D" id="3.30.470.10">
    <property type="match status" value="1"/>
</dbReference>
<keyword evidence="7" id="KW-0663">Pyridoxal phosphate</keyword>
<dbReference type="InterPro" id="IPR050571">
    <property type="entry name" value="Class-IV_PLP-Dep_Aminotrnsfr"/>
</dbReference>
<dbReference type="Gene3D" id="3.20.10.10">
    <property type="entry name" value="D-amino Acid Aminotransferase, subunit A, domain 2"/>
    <property type="match status" value="1"/>
</dbReference>
<comment type="catalytic activity">
    <reaction evidence="8">
        <text>L-valine + 2-oxoglutarate = 3-methyl-2-oxobutanoate + L-glutamate</text>
        <dbReference type="Rhea" id="RHEA:24813"/>
        <dbReference type="ChEBI" id="CHEBI:11851"/>
        <dbReference type="ChEBI" id="CHEBI:16810"/>
        <dbReference type="ChEBI" id="CHEBI:29985"/>
        <dbReference type="ChEBI" id="CHEBI:57762"/>
        <dbReference type="EC" id="2.6.1.42"/>
    </reaction>
</comment>
<dbReference type="CDD" id="cd00449">
    <property type="entry name" value="PLPDE_IV"/>
    <property type="match status" value="1"/>
</dbReference>
<dbReference type="InterPro" id="IPR043131">
    <property type="entry name" value="BCAT-like_N"/>
</dbReference>
<accession>A0A5C5VUZ7</accession>
<dbReference type="PANTHER" id="PTHR42743">
    <property type="entry name" value="AMINO-ACID AMINOTRANSFERASE"/>
    <property type="match status" value="1"/>
</dbReference>
<sequence>MSTASLTLSAVTPTANVDGVLSSLAEARIPVLDRGFLYGDSVYEVFRTYDGVPLFWREHFDRLENSARLIHMPLSQSRDELMGEIRRTVAAALEGLDKPTDVYVRWHVSRGVGPVDLFPDPQLRTSYMIMVKAVPTWNPLHYTTGLRVAVTGVRRNSVESLSPNIKSGNYLNNILAVADASKREADDCLMLNAAGHVTEASNSNVFFVLDGQVVTPDDESGNLRGITGAALRQFGQQQGWPITERKITQEDLLRVTEAFVTSATREVMPLAALRLEVGAWRDLPAGGGELTRKIAAAYKDHVAQYVAENQDARLW</sequence>
<dbReference type="GO" id="GO:0052656">
    <property type="term" value="F:L-isoleucine-2-oxoglutarate transaminase activity"/>
    <property type="evidence" value="ECO:0007669"/>
    <property type="project" value="RHEA"/>
</dbReference>
<dbReference type="GO" id="GO:0008652">
    <property type="term" value="P:amino acid biosynthetic process"/>
    <property type="evidence" value="ECO:0007669"/>
    <property type="project" value="UniProtKB-ARBA"/>
</dbReference>
<evidence type="ECO:0000256" key="7">
    <source>
        <dbReference type="ARBA" id="ARBA00022898"/>
    </source>
</evidence>
<comment type="caution">
    <text evidence="11">The sequence shown here is derived from an EMBL/GenBank/DDBJ whole genome shotgun (WGS) entry which is preliminary data.</text>
</comment>
<dbReference type="Pfam" id="PF01063">
    <property type="entry name" value="Aminotran_4"/>
    <property type="match status" value="1"/>
</dbReference>
<evidence type="ECO:0000256" key="8">
    <source>
        <dbReference type="ARBA" id="ARBA00048212"/>
    </source>
</evidence>
<dbReference type="FunFam" id="3.20.10.10:FF:000002">
    <property type="entry name" value="D-alanine aminotransferase"/>
    <property type="match status" value="1"/>
</dbReference>
<protein>
    <recommendedName>
        <fullName evidence="6">branched-chain-amino-acid transaminase</fullName>
        <ecNumber evidence="6">2.6.1.42</ecNumber>
    </recommendedName>
</protein>
<evidence type="ECO:0000313" key="12">
    <source>
        <dbReference type="Proteomes" id="UP000318995"/>
    </source>
</evidence>
<gene>
    <name evidence="11" type="primary">ilvE_2</name>
    <name evidence="11" type="ORF">Pla111_27710</name>
</gene>
<proteinExistence type="inferred from homology"/>
<name>A0A5C5VUZ7_9BACT</name>
<evidence type="ECO:0000256" key="2">
    <source>
        <dbReference type="ARBA" id="ARBA00004824"/>
    </source>
</evidence>
<evidence type="ECO:0000256" key="3">
    <source>
        <dbReference type="ARBA" id="ARBA00004931"/>
    </source>
</evidence>
<dbReference type="GO" id="GO:0052654">
    <property type="term" value="F:L-leucine-2-oxoglutarate transaminase activity"/>
    <property type="evidence" value="ECO:0007669"/>
    <property type="project" value="RHEA"/>
</dbReference>
<keyword evidence="11" id="KW-0808">Transferase</keyword>
<comment type="catalytic activity">
    <reaction evidence="10">
        <text>L-leucine + 2-oxoglutarate = 4-methyl-2-oxopentanoate + L-glutamate</text>
        <dbReference type="Rhea" id="RHEA:18321"/>
        <dbReference type="ChEBI" id="CHEBI:16810"/>
        <dbReference type="ChEBI" id="CHEBI:17865"/>
        <dbReference type="ChEBI" id="CHEBI:29985"/>
        <dbReference type="ChEBI" id="CHEBI:57427"/>
        <dbReference type="EC" id="2.6.1.42"/>
    </reaction>
</comment>
<evidence type="ECO:0000256" key="9">
    <source>
        <dbReference type="ARBA" id="ARBA00048798"/>
    </source>
</evidence>
<dbReference type="InterPro" id="IPR043132">
    <property type="entry name" value="BCAT-like_C"/>
</dbReference>
<comment type="pathway">
    <text evidence="4">Amino-acid biosynthesis; L-leucine biosynthesis; L-leucine from 3-methyl-2-oxobutanoate: step 4/4.</text>
</comment>
<evidence type="ECO:0000256" key="6">
    <source>
        <dbReference type="ARBA" id="ARBA00013053"/>
    </source>
</evidence>
<dbReference type="RefSeq" id="WP_146574993.1">
    <property type="nucleotide sequence ID" value="NZ_SJPH01000007.1"/>
</dbReference>
<dbReference type="GO" id="GO:0046394">
    <property type="term" value="P:carboxylic acid biosynthetic process"/>
    <property type="evidence" value="ECO:0007669"/>
    <property type="project" value="UniProtKB-ARBA"/>
</dbReference>
<evidence type="ECO:0000256" key="1">
    <source>
        <dbReference type="ARBA" id="ARBA00001933"/>
    </source>
</evidence>
<dbReference type="GO" id="GO:0052655">
    <property type="term" value="F:L-valine-2-oxoglutarate transaminase activity"/>
    <property type="evidence" value="ECO:0007669"/>
    <property type="project" value="RHEA"/>
</dbReference>
<comment type="pathway">
    <text evidence="2">Amino-acid biosynthesis; L-isoleucine biosynthesis; L-isoleucine from 2-oxobutanoate: step 4/4.</text>
</comment>
<dbReference type="SUPFAM" id="SSF56752">
    <property type="entry name" value="D-aminoacid aminotransferase-like PLP-dependent enzymes"/>
    <property type="match status" value="1"/>
</dbReference>
<evidence type="ECO:0000313" key="11">
    <source>
        <dbReference type="EMBL" id="TWT42466.1"/>
    </source>
</evidence>
<comment type="cofactor">
    <cofactor evidence="1">
        <name>pyridoxal 5'-phosphate</name>
        <dbReference type="ChEBI" id="CHEBI:597326"/>
    </cofactor>
</comment>
<comment type="catalytic activity">
    <reaction evidence="9">
        <text>L-isoleucine + 2-oxoglutarate = (S)-3-methyl-2-oxopentanoate + L-glutamate</text>
        <dbReference type="Rhea" id="RHEA:24801"/>
        <dbReference type="ChEBI" id="CHEBI:16810"/>
        <dbReference type="ChEBI" id="CHEBI:29985"/>
        <dbReference type="ChEBI" id="CHEBI:35146"/>
        <dbReference type="ChEBI" id="CHEBI:58045"/>
        <dbReference type="EC" id="2.6.1.42"/>
    </reaction>
</comment>
<comment type="similarity">
    <text evidence="5">Belongs to the class-IV pyridoxal-phosphate-dependent aminotransferase family.</text>
</comment>
<keyword evidence="11" id="KW-0032">Aminotransferase</keyword>
<dbReference type="InterPro" id="IPR036038">
    <property type="entry name" value="Aminotransferase-like"/>
</dbReference>
<dbReference type="InterPro" id="IPR001544">
    <property type="entry name" value="Aminotrans_IV"/>
</dbReference>
<dbReference type="OrthoDB" id="9805628at2"/>
<reference evidence="11 12" key="1">
    <citation type="submission" date="2019-02" db="EMBL/GenBank/DDBJ databases">
        <title>Deep-cultivation of Planctomycetes and their phenomic and genomic characterization uncovers novel biology.</title>
        <authorList>
            <person name="Wiegand S."/>
            <person name="Jogler M."/>
            <person name="Boedeker C."/>
            <person name="Pinto D."/>
            <person name="Vollmers J."/>
            <person name="Rivas-Marin E."/>
            <person name="Kohn T."/>
            <person name="Peeters S.H."/>
            <person name="Heuer A."/>
            <person name="Rast P."/>
            <person name="Oberbeckmann S."/>
            <person name="Bunk B."/>
            <person name="Jeske O."/>
            <person name="Meyerdierks A."/>
            <person name="Storesund J.E."/>
            <person name="Kallscheuer N."/>
            <person name="Luecker S."/>
            <person name="Lage O.M."/>
            <person name="Pohl T."/>
            <person name="Merkel B.J."/>
            <person name="Hornburger P."/>
            <person name="Mueller R.-W."/>
            <person name="Bruemmer F."/>
            <person name="Labrenz M."/>
            <person name="Spormann A.M."/>
            <person name="Op Den Camp H."/>
            <person name="Overmann J."/>
            <person name="Amann R."/>
            <person name="Jetten M.S.M."/>
            <person name="Mascher T."/>
            <person name="Medema M.H."/>
            <person name="Devos D.P."/>
            <person name="Kaster A.-K."/>
            <person name="Ovreas L."/>
            <person name="Rohde M."/>
            <person name="Galperin M.Y."/>
            <person name="Jogler C."/>
        </authorList>
    </citation>
    <scope>NUCLEOTIDE SEQUENCE [LARGE SCALE GENOMIC DNA]</scope>
    <source>
        <strain evidence="11 12">Pla111</strain>
    </source>
</reference>
<dbReference type="AlphaFoldDB" id="A0A5C5VUZ7"/>
<evidence type="ECO:0000256" key="10">
    <source>
        <dbReference type="ARBA" id="ARBA00049229"/>
    </source>
</evidence>
<keyword evidence="12" id="KW-1185">Reference proteome</keyword>
<evidence type="ECO:0000256" key="4">
    <source>
        <dbReference type="ARBA" id="ARBA00005072"/>
    </source>
</evidence>
<comment type="pathway">
    <text evidence="3">Amino-acid biosynthesis; L-valine biosynthesis; L-valine from pyruvate: step 4/4.</text>
</comment>